<organism evidence="2">
    <name type="scientific">Arundo donax</name>
    <name type="common">Giant reed</name>
    <name type="synonym">Donax arundinaceus</name>
    <dbReference type="NCBI Taxonomy" id="35708"/>
    <lineage>
        <taxon>Eukaryota</taxon>
        <taxon>Viridiplantae</taxon>
        <taxon>Streptophyta</taxon>
        <taxon>Embryophyta</taxon>
        <taxon>Tracheophyta</taxon>
        <taxon>Spermatophyta</taxon>
        <taxon>Magnoliopsida</taxon>
        <taxon>Liliopsida</taxon>
        <taxon>Poales</taxon>
        <taxon>Poaceae</taxon>
        <taxon>PACMAD clade</taxon>
        <taxon>Arundinoideae</taxon>
        <taxon>Arundineae</taxon>
        <taxon>Arundo</taxon>
    </lineage>
</organism>
<protein>
    <recommendedName>
        <fullName evidence="1">F-box/LRR-repeat protein 15/At3g58940/PEG3-like LRR domain-containing protein</fullName>
    </recommendedName>
</protein>
<reference evidence="2" key="1">
    <citation type="submission" date="2014-09" db="EMBL/GenBank/DDBJ databases">
        <authorList>
            <person name="Magalhaes I.L.F."/>
            <person name="Oliveira U."/>
            <person name="Santos F.R."/>
            <person name="Vidigal T.H.D.A."/>
            <person name="Brescovit A.D."/>
            <person name="Santos A.J."/>
        </authorList>
    </citation>
    <scope>NUCLEOTIDE SEQUENCE</scope>
    <source>
        <tissue evidence="2">Shoot tissue taken approximately 20 cm above the soil surface</tissue>
    </source>
</reference>
<sequence>MPLDIAKLQVRSQSLRSLTLDICELAEVVVVDAPNLERLLGGVKYGNVHCKVTLVNTPKLEIIGFLTVNLTLMDSVRPWQVIFQPFPRSGCLISSVLVNSSTLVSFFRPCFYVCWPQACR</sequence>
<dbReference type="InterPro" id="IPR055411">
    <property type="entry name" value="LRR_FXL15/At3g58940/PEG3-like"/>
</dbReference>
<evidence type="ECO:0000259" key="1">
    <source>
        <dbReference type="Pfam" id="PF24758"/>
    </source>
</evidence>
<accession>A0A0A9HBM9</accession>
<reference evidence="2" key="2">
    <citation type="journal article" date="2015" name="Data Brief">
        <title>Shoot transcriptome of the giant reed, Arundo donax.</title>
        <authorList>
            <person name="Barrero R.A."/>
            <person name="Guerrero F.D."/>
            <person name="Moolhuijzen P."/>
            <person name="Goolsby J.A."/>
            <person name="Tidwell J."/>
            <person name="Bellgard S.E."/>
            <person name="Bellgard M.I."/>
        </authorList>
    </citation>
    <scope>NUCLEOTIDE SEQUENCE</scope>
    <source>
        <tissue evidence="2">Shoot tissue taken approximately 20 cm above the soil surface</tissue>
    </source>
</reference>
<evidence type="ECO:0000313" key="2">
    <source>
        <dbReference type="EMBL" id="JAE32256.1"/>
    </source>
</evidence>
<proteinExistence type="predicted"/>
<name>A0A0A9HBM9_ARUDO</name>
<dbReference type="Pfam" id="PF24758">
    <property type="entry name" value="LRR_At5g56370"/>
    <property type="match status" value="1"/>
</dbReference>
<dbReference type="EMBL" id="GBRH01165640">
    <property type="protein sequence ID" value="JAE32256.1"/>
    <property type="molecule type" value="Transcribed_RNA"/>
</dbReference>
<feature type="domain" description="F-box/LRR-repeat protein 15/At3g58940/PEG3-like LRR" evidence="1">
    <location>
        <begin position="5"/>
        <end position="70"/>
    </location>
</feature>
<dbReference type="AlphaFoldDB" id="A0A0A9HBM9"/>